<reference evidence="10" key="1">
    <citation type="submission" date="2016-10" db="EMBL/GenBank/DDBJ databases">
        <authorList>
            <person name="Varghese N."/>
            <person name="Submissions S."/>
        </authorList>
    </citation>
    <scope>NUCLEOTIDE SEQUENCE [LARGE SCALE GENOMIC DNA]</scope>
    <source>
        <strain evidence="10">CGMCC 1.10784</strain>
    </source>
</reference>
<name>A0A1I2AQH0_9BACL</name>
<evidence type="ECO:0000256" key="4">
    <source>
        <dbReference type="ARBA" id="ARBA00022692"/>
    </source>
</evidence>
<evidence type="ECO:0000313" key="10">
    <source>
        <dbReference type="Proteomes" id="UP000198855"/>
    </source>
</evidence>
<evidence type="ECO:0000256" key="6">
    <source>
        <dbReference type="ARBA" id="ARBA00023136"/>
    </source>
</evidence>
<sequence length="290" mass="33253">MKQMDRGILSSFDLKKKPVLIGYSIMVLVLVVMSCSMLYPILTTFFNGLKTNVEVNSFPPRFLPSEWHFDNYDKGWNFIDLPEFLRNTLYIFGGNLVITVVVLGLASFSLSRLHVPKRKAVYFFFMMTLFIPPTTYIIPNFVNLKDLGLMNSFAAFWLPAGANAFFLLLLKNFFDEIHYEIFEAARIDGASDYRSFVQIALPLSVPIFSTLAIFIFSSSWNDWFWPSLIMHNDSHYPLATAIYKYVINARGLALNIRFAILTMVMIPPIVVFLVFQKYIMRGLHLGGVKG</sequence>
<feature type="domain" description="ABC transmembrane type-1" evidence="8">
    <location>
        <begin position="85"/>
        <end position="275"/>
    </location>
</feature>
<feature type="transmembrane region" description="Helical" evidence="7">
    <location>
        <begin position="256"/>
        <end position="275"/>
    </location>
</feature>
<dbReference type="PROSITE" id="PS51257">
    <property type="entry name" value="PROKAR_LIPOPROTEIN"/>
    <property type="match status" value="1"/>
</dbReference>
<dbReference type="InterPro" id="IPR035906">
    <property type="entry name" value="MetI-like_sf"/>
</dbReference>
<dbReference type="PANTHER" id="PTHR43744:SF6">
    <property type="entry name" value="ABC TRANSPORTER PERMEASE PROTEIN YESQ-RELATED"/>
    <property type="match status" value="1"/>
</dbReference>
<feature type="transmembrane region" description="Helical" evidence="7">
    <location>
        <begin position="20"/>
        <end position="42"/>
    </location>
</feature>
<keyword evidence="4 7" id="KW-0812">Transmembrane</keyword>
<evidence type="ECO:0000256" key="1">
    <source>
        <dbReference type="ARBA" id="ARBA00004651"/>
    </source>
</evidence>
<keyword evidence="3" id="KW-1003">Cell membrane</keyword>
<evidence type="ECO:0000256" key="3">
    <source>
        <dbReference type="ARBA" id="ARBA00022475"/>
    </source>
</evidence>
<dbReference type="Pfam" id="PF00528">
    <property type="entry name" value="BPD_transp_1"/>
    <property type="match status" value="1"/>
</dbReference>
<organism evidence="9 10">
    <name type="scientific">Paenibacillus catalpae</name>
    <dbReference type="NCBI Taxonomy" id="1045775"/>
    <lineage>
        <taxon>Bacteria</taxon>
        <taxon>Bacillati</taxon>
        <taxon>Bacillota</taxon>
        <taxon>Bacilli</taxon>
        <taxon>Bacillales</taxon>
        <taxon>Paenibacillaceae</taxon>
        <taxon>Paenibacillus</taxon>
    </lineage>
</organism>
<evidence type="ECO:0000256" key="2">
    <source>
        <dbReference type="ARBA" id="ARBA00022448"/>
    </source>
</evidence>
<feature type="transmembrane region" description="Helical" evidence="7">
    <location>
        <begin position="120"/>
        <end position="142"/>
    </location>
</feature>
<comment type="similarity">
    <text evidence="7">Belongs to the binding-protein-dependent transport system permease family.</text>
</comment>
<dbReference type="SUPFAM" id="SSF161098">
    <property type="entry name" value="MetI-like"/>
    <property type="match status" value="1"/>
</dbReference>
<evidence type="ECO:0000256" key="7">
    <source>
        <dbReference type="RuleBase" id="RU363032"/>
    </source>
</evidence>
<keyword evidence="2 7" id="KW-0813">Transport</keyword>
<keyword evidence="10" id="KW-1185">Reference proteome</keyword>
<dbReference type="PROSITE" id="PS50928">
    <property type="entry name" value="ABC_TM1"/>
    <property type="match status" value="1"/>
</dbReference>
<evidence type="ECO:0000259" key="8">
    <source>
        <dbReference type="PROSITE" id="PS50928"/>
    </source>
</evidence>
<gene>
    <name evidence="9" type="ORF">SAMN05216378_3162</name>
</gene>
<dbReference type="RefSeq" id="WP_091186780.1">
    <property type="nucleotide sequence ID" value="NZ_FOMT01000003.1"/>
</dbReference>
<dbReference type="Proteomes" id="UP000198855">
    <property type="component" value="Unassembled WGS sequence"/>
</dbReference>
<dbReference type="OrthoDB" id="2063054at2"/>
<feature type="transmembrane region" description="Helical" evidence="7">
    <location>
        <begin position="89"/>
        <end position="108"/>
    </location>
</feature>
<comment type="subcellular location">
    <subcellularLocation>
        <location evidence="1 7">Cell membrane</location>
        <topology evidence="1 7">Multi-pass membrane protein</topology>
    </subcellularLocation>
</comment>
<feature type="transmembrane region" description="Helical" evidence="7">
    <location>
        <begin position="195"/>
        <end position="216"/>
    </location>
</feature>
<feature type="transmembrane region" description="Helical" evidence="7">
    <location>
        <begin position="154"/>
        <end position="174"/>
    </location>
</feature>
<dbReference type="GO" id="GO:0005886">
    <property type="term" value="C:plasma membrane"/>
    <property type="evidence" value="ECO:0007669"/>
    <property type="project" value="UniProtKB-SubCell"/>
</dbReference>
<dbReference type="Gene3D" id="1.10.3720.10">
    <property type="entry name" value="MetI-like"/>
    <property type="match status" value="1"/>
</dbReference>
<dbReference type="EMBL" id="FOMT01000003">
    <property type="protein sequence ID" value="SFE45130.1"/>
    <property type="molecule type" value="Genomic_DNA"/>
</dbReference>
<keyword evidence="5 7" id="KW-1133">Transmembrane helix</keyword>
<dbReference type="PANTHER" id="PTHR43744">
    <property type="entry name" value="ABC TRANSPORTER PERMEASE PROTEIN MG189-RELATED-RELATED"/>
    <property type="match status" value="1"/>
</dbReference>
<dbReference type="STRING" id="1045775.SAMN05216378_3162"/>
<protein>
    <submittedName>
        <fullName evidence="9">Multiple sugar transport system permease protein</fullName>
    </submittedName>
</protein>
<dbReference type="GO" id="GO:0055085">
    <property type="term" value="P:transmembrane transport"/>
    <property type="evidence" value="ECO:0007669"/>
    <property type="project" value="InterPro"/>
</dbReference>
<evidence type="ECO:0000313" key="9">
    <source>
        <dbReference type="EMBL" id="SFE45130.1"/>
    </source>
</evidence>
<dbReference type="InterPro" id="IPR000515">
    <property type="entry name" value="MetI-like"/>
</dbReference>
<keyword evidence="6 7" id="KW-0472">Membrane</keyword>
<dbReference type="CDD" id="cd06261">
    <property type="entry name" value="TM_PBP2"/>
    <property type="match status" value="1"/>
</dbReference>
<evidence type="ECO:0000256" key="5">
    <source>
        <dbReference type="ARBA" id="ARBA00022989"/>
    </source>
</evidence>
<keyword evidence="9" id="KW-0762">Sugar transport</keyword>
<proteinExistence type="inferred from homology"/>
<dbReference type="AlphaFoldDB" id="A0A1I2AQH0"/>
<accession>A0A1I2AQH0</accession>